<dbReference type="Proteomes" id="UP000265520">
    <property type="component" value="Unassembled WGS sequence"/>
</dbReference>
<dbReference type="AlphaFoldDB" id="A0A392NZH0"/>
<proteinExistence type="predicted"/>
<name>A0A392NZH0_9FABA</name>
<protein>
    <submittedName>
        <fullName evidence="2">Uncharacterized protein</fullName>
    </submittedName>
</protein>
<feature type="region of interest" description="Disordered" evidence="1">
    <location>
        <begin position="1"/>
        <end position="28"/>
    </location>
</feature>
<dbReference type="EMBL" id="LXQA010057814">
    <property type="protein sequence ID" value="MCI05191.1"/>
    <property type="molecule type" value="Genomic_DNA"/>
</dbReference>
<sequence length="28" mass="3137">MENKNHYGGEDAEQGPNNGEDENQMNKS</sequence>
<evidence type="ECO:0000313" key="3">
    <source>
        <dbReference type="Proteomes" id="UP000265520"/>
    </source>
</evidence>
<organism evidence="2 3">
    <name type="scientific">Trifolium medium</name>
    <dbReference type="NCBI Taxonomy" id="97028"/>
    <lineage>
        <taxon>Eukaryota</taxon>
        <taxon>Viridiplantae</taxon>
        <taxon>Streptophyta</taxon>
        <taxon>Embryophyta</taxon>
        <taxon>Tracheophyta</taxon>
        <taxon>Spermatophyta</taxon>
        <taxon>Magnoliopsida</taxon>
        <taxon>eudicotyledons</taxon>
        <taxon>Gunneridae</taxon>
        <taxon>Pentapetalae</taxon>
        <taxon>rosids</taxon>
        <taxon>fabids</taxon>
        <taxon>Fabales</taxon>
        <taxon>Fabaceae</taxon>
        <taxon>Papilionoideae</taxon>
        <taxon>50 kb inversion clade</taxon>
        <taxon>NPAAA clade</taxon>
        <taxon>Hologalegina</taxon>
        <taxon>IRL clade</taxon>
        <taxon>Trifolieae</taxon>
        <taxon>Trifolium</taxon>
    </lineage>
</organism>
<comment type="caution">
    <text evidence="2">The sequence shown here is derived from an EMBL/GenBank/DDBJ whole genome shotgun (WGS) entry which is preliminary data.</text>
</comment>
<feature type="compositionally biased region" description="Acidic residues" evidence="1">
    <location>
        <begin position="19"/>
        <end position="28"/>
    </location>
</feature>
<reference evidence="2 3" key="1">
    <citation type="journal article" date="2018" name="Front. Plant Sci.">
        <title>Red Clover (Trifolium pratense) and Zigzag Clover (T. medium) - A Picture of Genomic Similarities and Differences.</title>
        <authorList>
            <person name="Dluhosova J."/>
            <person name="Istvanek J."/>
            <person name="Nedelnik J."/>
            <person name="Repkova J."/>
        </authorList>
    </citation>
    <scope>NUCLEOTIDE SEQUENCE [LARGE SCALE GENOMIC DNA]</scope>
    <source>
        <strain evidence="3">cv. 10/8</strain>
        <tissue evidence="2">Leaf</tissue>
    </source>
</reference>
<feature type="non-terminal residue" evidence="2">
    <location>
        <position position="28"/>
    </location>
</feature>
<keyword evidence="3" id="KW-1185">Reference proteome</keyword>
<evidence type="ECO:0000313" key="2">
    <source>
        <dbReference type="EMBL" id="MCI05191.1"/>
    </source>
</evidence>
<accession>A0A392NZH0</accession>
<evidence type="ECO:0000256" key="1">
    <source>
        <dbReference type="SAM" id="MobiDB-lite"/>
    </source>
</evidence>